<protein>
    <submittedName>
        <fullName evidence="2">Endonuclease/exonuclease/phosphatase family protein</fullName>
    </submittedName>
</protein>
<evidence type="ECO:0000259" key="1">
    <source>
        <dbReference type="Pfam" id="PF19580"/>
    </source>
</evidence>
<reference evidence="2" key="1">
    <citation type="submission" date="2016-10" db="EMBL/GenBank/DDBJ databases">
        <title>Sequence of Gallionella enrichment culture.</title>
        <authorList>
            <person name="Poehlein A."/>
            <person name="Muehling M."/>
            <person name="Daniel R."/>
        </authorList>
    </citation>
    <scope>NUCLEOTIDE SEQUENCE</scope>
</reference>
<name>A0A1J5SDB8_9ZZZZ</name>
<dbReference type="AlphaFoldDB" id="A0A1J5SDB8"/>
<gene>
    <name evidence="2" type="ORF">GALL_115650</name>
</gene>
<feature type="domain" description="Endonuclease/exonuclease/phosphatase" evidence="1">
    <location>
        <begin position="176"/>
        <end position="363"/>
    </location>
</feature>
<dbReference type="PANTHER" id="PTHR42834:SF1">
    <property type="entry name" value="ENDONUCLEASE_EXONUCLEASE_PHOSPHATASE FAMILY PROTEIN (AFU_ORTHOLOGUE AFUA_3G09210)"/>
    <property type="match status" value="1"/>
</dbReference>
<dbReference type="InterPro" id="IPR005135">
    <property type="entry name" value="Endo/exonuclease/phosphatase"/>
</dbReference>
<dbReference type="Gene3D" id="3.60.10.10">
    <property type="entry name" value="Endonuclease/exonuclease/phosphatase"/>
    <property type="match status" value="1"/>
</dbReference>
<keyword evidence="2" id="KW-0255">Endonuclease</keyword>
<accession>A0A1J5SDB8</accession>
<proteinExistence type="predicted"/>
<dbReference type="GO" id="GO:0004527">
    <property type="term" value="F:exonuclease activity"/>
    <property type="evidence" value="ECO:0007669"/>
    <property type="project" value="UniProtKB-KW"/>
</dbReference>
<keyword evidence="2" id="KW-0378">Hydrolase</keyword>
<keyword evidence="2" id="KW-0540">Nuclease</keyword>
<keyword evidence="2" id="KW-0269">Exonuclease</keyword>
<dbReference type="GO" id="GO:0004519">
    <property type="term" value="F:endonuclease activity"/>
    <property type="evidence" value="ECO:0007669"/>
    <property type="project" value="UniProtKB-KW"/>
</dbReference>
<evidence type="ECO:0000313" key="2">
    <source>
        <dbReference type="EMBL" id="OIR06375.1"/>
    </source>
</evidence>
<organism evidence="2">
    <name type="scientific">mine drainage metagenome</name>
    <dbReference type="NCBI Taxonomy" id="410659"/>
    <lineage>
        <taxon>unclassified sequences</taxon>
        <taxon>metagenomes</taxon>
        <taxon>ecological metagenomes</taxon>
    </lineage>
</organism>
<dbReference type="SUPFAM" id="SSF56219">
    <property type="entry name" value="DNase I-like"/>
    <property type="match status" value="1"/>
</dbReference>
<comment type="caution">
    <text evidence="2">The sequence shown here is derived from an EMBL/GenBank/DDBJ whole genome shotgun (WGS) entry which is preliminary data.</text>
</comment>
<dbReference type="EMBL" id="MLJW01000044">
    <property type="protein sequence ID" value="OIR06375.1"/>
    <property type="molecule type" value="Genomic_DNA"/>
</dbReference>
<dbReference type="PANTHER" id="PTHR42834">
    <property type="entry name" value="ENDONUCLEASE/EXONUCLEASE/PHOSPHATASE FAMILY PROTEIN (AFU_ORTHOLOGUE AFUA_3G09210)"/>
    <property type="match status" value="1"/>
</dbReference>
<dbReference type="InterPro" id="IPR036691">
    <property type="entry name" value="Endo/exonu/phosph_ase_sf"/>
</dbReference>
<sequence length="497" mass="54265">MRSLLLIAFLAVSLGARTITVGVCNLENLFDADGRSAYEDYGPAQYTAAHLGTKLKNAAAVVAAMAGGRGPDVILFEELETDLTPSSSADVRRLLAPFEGRTLAQMLAAPQSAAAADLPAEAWLLKALEERGLTGYRVIVGDDAPPDASGTTGSAVKTAVFTRLPVKRVTTYPIPRARRILEVELEVDGHALWVFANHWKSGANDAASERVRVEGARILRARLDEILGRDPYADILIGGDFNSQYNQRSLHPRIKATALNDVLGSQGDPIVARRAGPGLYNLWHELPADQRGSDVYRGAWGTLVQLIVSRGLLDEGGLQYVEGSFRVVKVPGLNMAGDGTPLRWSFSGAAGSGCSDHFPIVAQFRTLDEVGRGRWMELKHPSDGRAPTRPVPVGLTRAELERRAIRISDLPPGQPLRDSRSLGRLFLVEGWPLNGRRLGVELAEGRFDVFAPDPGLHAVLRRAWRAGRPVRFYGELAQYRGRWEFVVKQPHWLVAED</sequence>
<dbReference type="Pfam" id="PF19580">
    <property type="entry name" value="Exo_endo_phos_3"/>
    <property type="match status" value="1"/>
</dbReference>